<name>A0A6J4H6Z2_9CHLR</name>
<proteinExistence type="predicted"/>
<feature type="non-terminal residue" evidence="2">
    <location>
        <position position="1"/>
    </location>
</feature>
<protein>
    <submittedName>
        <fullName evidence="2">Uncharacterized protein</fullName>
    </submittedName>
</protein>
<evidence type="ECO:0000256" key="1">
    <source>
        <dbReference type="SAM" id="MobiDB-lite"/>
    </source>
</evidence>
<reference evidence="2" key="1">
    <citation type="submission" date="2020-02" db="EMBL/GenBank/DDBJ databases">
        <authorList>
            <person name="Meier V. D."/>
        </authorList>
    </citation>
    <scope>NUCLEOTIDE SEQUENCE</scope>
    <source>
        <strain evidence="2">AVDCRST_MAG93</strain>
    </source>
</reference>
<evidence type="ECO:0000313" key="2">
    <source>
        <dbReference type="EMBL" id="CAA9216566.1"/>
    </source>
</evidence>
<dbReference type="AlphaFoldDB" id="A0A6J4H6Z2"/>
<feature type="non-terminal residue" evidence="2">
    <location>
        <position position="55"/>
    </location>
</feature>
<feature type="compositionally biased region" description="Polar residues" evidence="1">
    <location>
        <begin position="34"/>
        <end position="49"/>
    </location>
</feature>
<dbReference type="EMBL" id="CADCTR010000081">
    <property type="protein sequence ID" value="CAA9216566.1"/>
    <property type="molecule type" value="Genomic_DNA"/>
</dbReference>
<gene>
    <name evidence="2" type="ORF">AVDCRST_MAG93-254</name>
</gene>
<accession>A0A6J4H6Z2</accession>
<feature type="region of interest" description="Disordered" evidence="1">
    <location>
        <begin position="34"/>
        <end position="55"/>
    </location>
</feature>
<sequence length="55" mass="6364">RSSWRAPSRIASLASHRARWFSTEQHSSWTRQRCIGSTASTSRSPQVTNGRHWRP</sequence>
<organism evidence="2">
    <name type="scientific">uncultured Chloroflexia bacterium</name>
    <dbReference type="NCBI Taxonomy" id="1672391"/>
    <lineage>
        <taxon>Bacteria</taxon>
        <taxon>Bacillati</taxon>
        <taxon>Chloroflexota</taxon>
        <taxon>Chloroflexia</taxon>
        <taxon>environmental samples</taxon>
    </lineage>
</organism>